<organism evidence="1 2">
    <name type="scientific">Persea americana</name>
    <name type="common">Avocado</name>
    <dbReference type="NCBI Taxonomy" id="3435"/>
    <lineage>
        <taxon>Eukaryota</taxon>
        <taxon>Viridiplantae</taxon>
        <taxon>Streptophyta</taxon>
        <taxon>Embryophyta</taxon>
        <taxon>Tracheophyta</taxon>
        <taxon>Spermatophyta</taxon>
        <taxon>Magnoliopsida</taxon>
        <taxon>Magnoliidae</taxon>
        <taxon>Laurales</taxon>
        <taxon>Lauraceae</taxon>
        <taxon>Persea</taxon>
    </lineage>
</organism>
<dbReference type="EMBL" id="CM056815">
    <property type="protein sequence ID" value="KAJ8629743.1"/>
    <property type="molecule type" value="Genomic_DNA"/>
</dbReference>
<evidence type="ECO:0000313" key="2">
    <source>
        <dbReference type="Proteomes" id="UP001234297"/>
    </source>
</evidence>
<evidence type="ECO:0000313" key="1">
    <source>
        <dbReference type="EMBL" id="KAJ8629743.1"/>
    </source>
</evidence>
<reference evidence="1 2" key="1">
    <citation type="journal article" date="2022" name="Hortic Res">
        <title>A haplotype resolved chromosomal level avocado genome allows analysis of novel avocado genes.</title>
        <authorList>
            <person name="Nath O."/>
            <person name="Fletcher S.J."/>
            <person name="Hayward A."/>
            <person name="Shaw L.M."/>
            <person name="Masouleh A.K."/>
            <person name="Furtado A."/>
            <person name="Henry R.J."/>
            <person name="Mitter N."/>
        </authorList>
    </citation>
    <scope>NUCLEOTIDE SEQUENCE [LARGE SCALE GENOMIC DNA]</scope>
    <source>
        <strain evidence="2">cv. Hass</strain>
    </source>
</reference>
<name>A0ACC2L9M1_PERAE</name>
<proteinExistence type="predicted"/>
<accession>A0ACC2L9M1</accession>
<keyword evidence="2" id="KW-1185">Reference proteome</keyword>
<dbReference type="Proteomes" id="UP001234297">
    <property type="component" value="Chromosome 7"/>
</dbReference>
<gene>
    <name evidence="1" type="ORF">MRB53_023066</name>
</gene>
<protein>
    <submittedName>
        <fullName evidence="1">Uncharacterized protein</fullName>
    </submittedName>
</protein>
<sequence>MTVNNFIRQEAIMDTLFNECDNEGAAGYEENDCDESHAMSFDDVVNDEDMMHSDQGRQMQEVRDLYNTLLG</sequence>
<comment type="caution">
    <text evidence="1">The sequence shown here is derived from an EMBL/GenBank/DDBJ whole genome shotgun (WGS) entry which is preliminary data.</text>
</comment>